<feature type="region of interest" description="Disordered" evidence="1">
    <location>
        <begin position="176"/>
        <end position="209"/>
    </location>
</feature>
<organism evidence="2 3">
    <name type="scientific">Sporothrix curviconia</name>
    <dbReference type="NCBI Taxonomy" id="1260050"/>
    <lineage>
        <taxon>Eukaryota</taxon>
        <taxon>Fungi</taxon>
        <taxon>Dikarya</taxon>
        <taxon>Ascomycota</taxon>
        <taxon>Pezizomycotina</taxon>
        <taxon>Sordariomycetes</taxon>
        <taxon>Sordariomycetidae</taxon>
        <taxon>Ophiostomatales</taxon>
        <taxon>Ophiostomataceae</taxon>
        <taxon>Sporothrix</taxon>
    </lineage>
</organism>
<dbReference type="Pfam" id="PF06764">
    <property type="entry name" value="DUF1223"/>
    <property type="match status" value="2"/>
</dbReference>
<dbReference type="PANTHER" id="PTHR36057:SF1">
    <property type="entry name" value="LIPOPROTEIN LIPID ATTACHMENT SITE-LIKE PROTEIN, PUTATIVE (DUF1223)-RELATED"/>
    <property type="match status" value="1"/>
</dbReference>
<evidence type="ECO:0000313" key="3">
    <source>
        <dbReference type="Proteomes" id="UP001642405"/>
    </source>
</evidence>
<accession>A0ABP0C1A0</accession>
<keyword evidence="3" id="KW-1185">Reference proteome</keyword>
<name>A0ABP0C1A0_9PEZI</name>
<reference evidence="2 3" key="1">
    <citation type="submission" date="2024-01" db="EMBL/GenBank/DDBJ databases">
        <authorList>
            <person name="Allen C."/>
            <person name="Tagirdzhanova G."/>
        </authorList>
    </citation>
    <scope>NUCLEOTIDE SEQUENCE [LARGE SCALE GENOMIC DNA]</scope>
</reference>
<dbReference type="PANTHER" id="PTHR36057">
    <property type="match status" value="1"/>
</dbReference>
<gene>
    <name evidence="2" type="ORF">SCUCBS95973_005982</name>
</gene>
<sequence length="300" mass="31335">MSFLRRLFRRKTPAPLVCSVTLDDHGNPVGDDPAHVHSGACFVDFEPLALVELFQSQGCVSCPPAVPTIQAAVTEQPNRLLLTYNVTLFDHLGWKDTLASGGPGGAVGDQRQRAYVKKWGRNSLFTPQVVVNGLVDTSGAQGGADDVHAAVHDARAGLRLPFHVFLDANDTEVRIDSDAPAPGAAAPAVPSQAADAATDTTTDTALGTAPATSPMLPVYDIMVATYHAGDQTVKIGKGPNKGKKLAHRNAVETVTKIGQWQGGDLTAALPLPKSAWGRGIEAVAFLQEGAGGPIIAATKI</sequence>
<dbReference type="InterPro" id="IPR010634">
    <property type="entry name" value="DUF1223"/>
</dbReference>
<proteinExistence type="predicted"/>
<feature type="compositionally biased region" description="Low complexity" evidence="1">
    <location>
        <begin position="179"/>
        <end position="209"/>
    </location>
</feature>
<dbReference type="InterPro" id="IPR036249">
    <property type="entry name" value="Thioredoxin-like_sf"/>
</dbReference>
<comment type="caution">
    <text evidence="2">The sequence shown here is derived from an EMBL/GenBank/DDBJ whole genome shotgun (WGS) entry which is preliminary data.</text>
</comment>
<evidence type="ECO:0000313" key="2">
    <source>
        <dbReference type="EMBL" id="CAK7225789.1"/>
    </source>
</evidence>
<dbReference type="Proteomes" id="UP001642405">
    <property type="component" value="Unassembled WGS sequence"/>
</dbReference>
<evidence type="ECO:0000256" key="1">
    <source>
        <dbReference type="SAM" id="MobiDB-lite"/>
    </source>
</evidence>
<protein>
    <submittedName>
        <fullName evidence="2">Uncharacterized protein</fullName>
    </submittedName>
</protein>
<dbReference type="SUPFAM" id="SSF52833">
    <property type="entry name" value="Thioredoxin-like"/>
    <property type="match status" value="1"/>
</dbReference>
<dbReference type="EMBL" id="CAWUHB010000034">
    <property type="protein sequence ID" value="CAK7225789.1"/>
    <property type="molecule type" value="Genomic_DNA"/>
</dbReference>